<comment type="caution">
    <text evidence="2">The sequence shown here is derived from an EMBL/GenBank/DDBJ whole genome shotgun (WGS) entry which is preliminary data.</text>
</comment>
<organism evidence="2 3">
    <name type="scientific">Actinidia rufa</name>
    <dbReference type="NCBI Taxonomy" id="165716"/>
    <lineage>
        <taxon>Eukaryota</taxon>
        <taxon>Viridiplantae</taxon>
        <taxon>Streptophyta</taxon>
        <taxon>Embryophyta</taxon>
        <taxon>Tracheophyta</taxon>
        <taxon>Spermatophyta</taxon>
        <taxon>Magnoliopsida</taxon>
        <taxon>eudicotyledons</taxon>
        <taxon>Gunneridae</taxon>
        <taxon>Pentapetalae</taxon>
        <taxon>asterids</taxon>
        <taxon>Ericales</taxon>
        <taxon>Actinidiaceae</taxon>
        <taxon>Actinidia</taxon>
    </lineage>
</organism>
<reference evidence="2 3" key="1">
    <citation type="submission" date="2019-07" db="EMBL/GenBank/DDBJ databases">
        <title>De Novo Assembly of kiwifruit Actinidia rufa.</title>
        <authorList>
            <person name="Sugita-Konishi S."/>
            <person name="Sato K."/>
            <person name="Mori E."/>
            <person name="Abe Y."/>
            <person name="Kisaki G."/>
            <person name="Hamano K."/>
            <person name="Suezawa K."/>
            <person name="Otani M."/>
            <person name="Fukuda T."/>
            <person name="Manabe T."/>
            <person name="Gomi K."/>
            <person name="Tabuchi M."/>
            <person name="Akimitsu K."/>
            <person name="Kataoka I."/>
        </authorList>
    </citation>
    <scope>NUCLEOTIDE SEQUENCE [LARGE SCALE GENOMIC DNA]</scope>
    <source>
        <strain evidence="3">cv. Fuchu</strain>
    </source>
</reference>
<proteinExistence type="predicted"/>
<evidence type="ECO:0000313" key="3">
    <source>
        <dbReference type="Proteomes" id="UP000585474"/>
    </source>
</evidence>
<dbReference type="Proteomes" id="UP000585474">
    <property type="component" value="Unassembled WGS sequence"/>
</dbReference>
<protein>
    <submittedName>
        <fullName evidence="2">Uncharacterized protein</fullName>
    </submittedName>
</protein>
<gene>
    <name evidence="2" type="ORF">Acr_06g0001610</name>
</gene>
<dbReference type="AlphaFoldDB" id="A0A7J0EP03"/>
<dbReference type="EMBL" id="BJWL01000006">
    <property type="protein sequence ID" value="GFY88221.1"/>
    <property type="molecule type" value="Genomic_DNA"/>
</dbReference>
<feature type="compositionally biased region" description="Basic residues" evidence="1">
    <location>
        <begin position="1"/>
        <end position="14"/>
    </location>
</feature>
<keyword evidence="3" id="KW-1185">Reference proteome</keyword>
<evidence type="ECO:0000313" key="2">
    <source>
        <dbReference type="EMBL" id="GFY88221.1"/>
    </source>
</evidence>
<accession>A0A7J0EP03</accession>
<evidence type="ECO:0000256" key="1">
    <source>
        <dbReference type="SAM" id="MobiDB-lite"/>
    </source>
</evidence>
<name>A0A7J0EP03_9ERIC</name>
<feature type="region of interest" description="Disordered" evidence="1">
    <location>
        <begin position="1"/>
        <end position="38"/>
    </location>
</feature>
<sequence length="82" mass="9527">MKHRSSEHHAKHQHRIDTAENNPVCASTPKPHKNVRMADYDQRVTNIRNIAMRKTLMPKLKSLSNMSIKKFELSKWMSMNGG</sequence>